<keyword evidence="2" id="KW-1185">Reference proteome</keyword>
<organism evidence="1 2">
    <name type="scientific">Bimuria novae-zelandiae CBS 107.79</name>
    <dbReference type="NCBI Taxonomy" id="1447943"/>
    <lineage>
        <taxon>Eukaryota</taxon>
        <taxon>Fungi</taxon>
        <taxon>Dikarya</taxon>
        <taxon>Ascomycota</taxon>
        <taxon>Pezizomycotina</taxon>
        <taxon>Dothideomycetes</taxon>
        <taxon>Pleosporomycetidae</taxon>
        <taxon>Pleosporales</taxon>
        <taxon>Massarineae</taxon>
        <taxon>Didymosphaeriaceae</taxon>
        <taxon>Bimuria</taxon>
    </lineage>
</organism>
<gene>
    <name evidence="1" type="ORF">BU23DRAFT_569162</name>
</gene>
<reference evidence="1" key="1">
    <citation type="journal article" date="2020" name="Stud. Mycol.">
        <title>101 Dothideomycetes genomes: a test case for predicting lifestyles and emergence of pathogens.</title>
        <authorList>
            <person name="Haridas S."/>
            <person name="Albert R."/>
            <person name="Binder M."/>
            <person name="Bloem J."/>
            <person name="Labutti K."/>
            <person name="Salamov A."/>
            <person name="Andreopoulos B."/>
            <person name="Baker S."/>
            <person name="Barry K."/>
            <person name="Bills G."/>
            <person name="Bluhm B."/>
            <person name="Cannon C."/>
            <person name="Castanera R."/>
            <person name="Culley D."/>
            <person name="Daum C."/>
            <person name="Ezra D."/>
            <person name="Gonzalez J."/>
            <person name="Henrissat B."/>
            <person name="Kuo A."/>
            <person name="Liang C."/>
            <person name="Lipzen A."/>
            <person name="Lutzoni F."/>
            <person name="Magnuson J."/>
            <person name="Mondo S."/>
            <person name="Nolan M."/>
            <person name="Ohm R."/>
            <person name="Pangilinan J."/>
            <person name="Park H.-J."/>
            <person name="Ramirez L."/>
            <person name="Alfaro M."/>
            <person name="Sun H."/>
            <person name="Tritt A."/>
            <person name="Yoshinaga Y."/>
            <person name="Zwiers L.-H."/>
            <person name="Turgeon B."/>
            <person name="Goodwin S."/>
            <person name="Spatafora J."/>
            <person name="Crous P."/>
            <person name="Grigoriev I."/>
        </authorList>
    </citation>
    <scope>NUCLEOTIDE SEQUENCE</scope>
    <source>
        <strain evidence="1">CBS 107.79</strain>
    </source>
</reference>
<dbReference type="AlphaFoldDB" id="A0A6A5V564"/>
<dbReference type="EMBL" id="ML976687">
    <property type="protein sequence ID" value="KAF1972371.1"/>
    <property type="molecule type" value="Genomic_DNA"/>
</dbReference>
<evidence type="ECO:0000313" key="1">
    <source>
        <dbReference type="EMBL" id="KAF1972371.1"/>
    </source>
</evidence>
<accession>A0A6A5V564</accession>
<dbReference type="Proteomes" id="UP000800036">
    <property type="component" value="Unassembled WGS sequence"/>
</dbReference>
<protein>
    <submittedName>
        <fullName evidence="1">Uncharacterized protein</fullName>
    </submittedName>
</protein>
<name>A0A6A5V564_9PLEO</name>
<evidence type="ECO:0000313" key="2">
    <source>
        <dbReference type="Proteomes" id="UP000800036"/>
    </source>
</evidence>
<proteinExistence type="predicted"/>
<sequence length="173" mass="18689">MYQDPQQNAGAPDSDPFAQHFLSQDFGLSVFDYDGPNLFGPPAMLPTVPPFQDPGISPVGFVPNSLPAFTSHPVPQAGSADQDGFGAPGNFEQGITMDMFEGASLGGSLLDFPPAFGLQQPQPEHQEHQEQELQQALLPTSTNPYMGWDFPFLPYREVHKAPTALMLSTASLL</sequence>